<feature type="compositionally biased region" description="Acidic residues" evidence="1">
    <location>
        <begin position="167"/>
        <end position="181"/>
    </location>
</feature>
<evidence type="ECO:0000313" key="4">
    <source>
        <dbReference type="Proteomes" id="UP000001554"/>
    </source>
</evidence>
<dbReference type="OrthoDB" id="10497001at2759"/>
<reference evidence="4" key="1">
    <citation type="journal article" date="2020" name="Nat. Ecol. Evol.">
        <title>Deeply conserved synteny resolves early events in vertebrate evolution.</title>
        <authorList>
            <person name="Simakov O."/>
            <person name="Marletaz F."/>
            <person name="Yue J.X."/>
            <person name="O'Connell B."/>
            <person name="Jenkins J."/>
            <person name="Brandt A."/>
            <person name="Calef R."/>
            <person name="Tung C.H."/>
            <person name="Huang T.K."/>
            <person name="Schmutz J."/>
            <person name="Satoh N."/>
            <person name="Yu J.K."/>
            <person name="Putnam N.H."/>
            <person name="Green R.E."/>
            <person name="Rokhsar D.S."/>
        </authorList>
    </citation>
    <scope>NUCLEOTIDE SEQUENCE [LARGE SCALE GENOMIC DNA]</scope>
    <source>
        <strain evidence="4">S238N-H82</strain>
    </source>
</reference>
<keyword evidence="2" id="KW-0812">Transmembrane</keyword>
<organism evidence="4 5">
    <name type="scientific">Branchiostoma floridae</name>
    <name type="common">Florida lancelet</name>
    <name type="synonym">Amphioxus</name>
    <dbReference type="NCBI Taxonomy" id="7739"/>
    <lineage>
        <taxon>Eukaryota</taxon>
        <taxon>Metazoa</taxon>
        <taxon>Chordata</taxon>
        <taxon>Cephalochordata</taxon>
        <taxon>Leptocardii</taxon>
        <taxon>Amphioxiformes</taxon>
        <taxon>Branchiostomatidae</taxon>
        <taxon>Branchiostoma</taxon>
    </lineage>
</organism>
<reference evidence="5" key="2">
    <citation type="submission" date="2025-08" db="UniProtKB">
        <authorList>
            <consortium name="RefSeq"/>
        </authorList>
    </citation>
    <scope>IDENTIFICATION</scope>
    <source>
        <strain evidence="5">S238N-H82</strain>
        <tissue evidence="5">Testes</tissue>
    </source>
</reference>
<name>A0A9J7HN82_BRAFL</name>
<proteinExistence type="predicted"/>
<feature type="compositionally biased region" description="Acidic residues" evidence="1">
    <location>
        <begin position="207"/>
        <end position="218"/>
    </location>
</feature>
<feature type="compositionally biased region" description="Polar residues" evidence="1">
    <location>
        <begin position="328"/>
        <end position="344"/>
    </location>
</feature>
<dbReference type="AlphaFoldDB" id="A0A9J7HN82"/>
<gene>
    <name evidence="5" type="primary">LOC118405761</name>
</gene>
<feature type="compositionally biased region" description="Basic and acidic residues" evidence="1">
    <location>
        <begin position="281"/>
        <end position="293"/>
    </location>
</feature>
<accession>A0A9J7HN82</accession>
<evidence type="ECO:0000313" key="5">
    <source>
        <dbReference type="RefSeq" id="XP_035661380.1"/>
    </source>
</evidence>
<keyword evidence="4" id="KW-1185">Reference proteome</keyword>
<dbReference type="Proteomes" id="UP000001554">
    <property type="component" value="Chromosome 18"/>
</dbReference>
<sequence length="419" mass="48218">MYVCVSCVEIWVILLTQNWICVALGSDPIPYHYHLTRVLFNTTSVCVYLRTDQSLLLRTLDISLTPQTPKVRTTVGHRTIPVRSHVIPVSRPHQETAKLRSKGRWGQKSSEAASPQLGSRFFLTRDKPNVISTMLKILVLLCVIGMVLAGPIPEARDDTGSGVETPETVDPDEEKPEDDGYDVSQPEAKSETDSFEDPWTFDWDLPGWEEDVYDPEQPESEKPKPYYPEEEEPEDTDPYYPEQAEVEEQDPYYPDPEESIREDPGFYYPEQPDQEEPEPEFPEREEGLKEDHGGNQAVEQQRQQRQEGAQAMPARLSPDPSAIHPTAYNPSQHDQLANPFNPSTDDYPDYNYSDVLVYYTDPSRLHPYQNVPQHYNNEAYARAGYSPYDPRNYWIQHTDGSYSVNPYYHDYSDDKPPYL</sequence>
<keyword evidence="2" id="KW-1133">Transmembrane helix</keyword>
<evidence type="ECO:0000256" key="3">
    <source>
        <dbReference type="SAM" id="SignalP"/>
    </source>
</evidence>
<feature type="region of interest" description="Disordered" evidence="1">
    <location>
        <begin position="153"/>
        <end position="348"/>
    </location>
</feature>
<evidence type="ECO:0000256" key="1">
    <source>
        <dbReference type="SAM" id="MobiDB-lite"/>
    </source>
</evidence>
<feature type="signal peptide" evidence="3">
    <location>
        <begin position="1"/>
        <end position="23"/>
    </location>
</feature>
<dbReference type="RefSeq" id="XP_035661380.1">
    <property type="nucleotide sequence ID" value="XM_035805487.1"/>
</dbReference>
<dbReference type="KEGG" id="bfo:118405761"/>
<evidence type="ECO:0000256" key="2">
    <source>
        <dbReference type="SAM" id="Phobius"/>
    </source>
</evidence>
<dbReference type="GeneID" id="118405761"/>
<feature type="compositionally biased region" description="Low complexity" evidence="1">
    <location>
        <begin position="294"/>
        <end position="311"/>
    </location>
</feature>
<feature type="chain" id="PRO_5039945859" evidence="3">
    <location>
        <begin position="24"/>
        <end position="419"/>
    </location>
</feature>
<feature type="compositionally biased region" description="Acidic residues" evidence="1">
    <location>
        <begin position="228"/>
        <end position="237"/>
    </location>
</feature>
<protein>
    <submittedName>
        <fullName evidence="5">RNA polymerase II degradation factor 1-like isoform X1</fullName>
    </submittedName>
</protein>
<feature type="transmembrane region" description="Helical" evidence="2">
    <location>
        <begin position="130"/>
        <end position="149"/>
    </location>
</feature>
<keyword evidence="3" id="KW-0732">Signal</keyword>
<keyword evidence="2" id="KW-0472">Membrane</keyword>